<dbReference type="InterPro" id="IPR024775">
    <property type="entry name" value="DinB-like"/>
</dbReference>
<protein>
    <submittedName>
        <fullName evidence="2">DinB family protein</fullName>
    </submittedName>
</protein>
<dbReference type="Pfam" id="PF12867">
    <property type="entry name" value="DinB_2"/>
    <property type="match status" value="1"/>
</dbReference>
<evidence type="ECO:0000313" key="2">
    <source>
        <dbReference type="EMBL" id="TXE15651.1"/>
    </source>
</evidence>
<dbReference type="SUPFAM" id="SSF109854">
    <property type="entry name" value="DinB/YfiT-like putative metalloenzymes"/>
    <property type="match status" value="1"/>
</dbReference>
<dbReference type="Gene3D" id="1.20.120.450">
    <property type="entry name" value="dinb family like domain"/>
    <property type="match status" value="1"/>
</dbReference>
<dbReference type="InterPro" id="IPR034660">
    <property type="entry name" value="DinB/YfiT-like"/>
</dbReference>
<feature type="domain" description="DinB-like" evidence="1">
    <location>
        <begin position="35"/>
        <end position="166"/>
    </location>
</feature>
<evidence type="ECO:0000259" key="1">
    <source>
        <dbReference type="Pfam" id="PF12867"/>
    </source>
</evidence>
<dbReference type="RefSeq" id="WP_028871332.1">
    <property type="nucleotide sequence ID" value="NZ_VOSB01000027.1"/>
</dbReference>
<reference evidence="2 3" key="1">
    <citation type="submission" date="2019-08" db="EMBL/GenBank/DDBJ databases">
        <title>Genome of Psychroserpens burtonensis ACAM 167.</title>
        <authorList>
            <person name="Bowman J.P."/>
        </authorList>
    </citation>
    <scope>NUCLEOTIDE SEQUENCE [LARGE SCALE GENOMIC DNA]</scope>
    <source>
        <strain evidence="2 3">ACAM 167</strain>
    </source>
</reference>
<dbReference type="Proteomes" id="UP000321938">
    <property type="component" value="Unassembled WGS sequence"/>
</dbReference>
<sequence>MTKEDLSINEYNPYYHQYIQKAGDVTISVGLKDNGDTTVLFLESIPEEKLEFRYEEGKWTIKEIIQHLIDTERVFTYRALCIARKDKTLFPGYDQDAYVVSCEANKRSMSSLMNEYKAVRLASIIMFESFSYEMLTRIGIASNSNLSPRAVAFITIGHENHHCEIIKERYL</sequence>
<dbReference type="OrthoDB" id="9793216at2"/>
<dbReference type="AlphaFoldDB" id="A0A5C7B6M6"/>
<keyword evidence="3" id="KW-1185">Reference proteome</keyword>
<accession>A0A5C7B6M6</accession>
<organism evidence="2 3">
    <name type="scientific">Psychroserpens burtonensis</name>
    <dbReference type="NCBI Taxonomy" id="49278"/>
    <lineage>
        <taxon>Bacteria</taxon>
        <taxon>Pseudomonadati</taxon>
        <taxon>Bacteroidota</taxon>
        <taxon>Flavobacteriia</taxon>
        <taxon>Flavobacteriales</taxon>
        <taxon>Flavobacteriaceae</taxon>
        <taxon>Psychroserpens</taxon>
    </lineage>
</organism>
<dbReference type="EMBL" id="VOSB01000027">
    <property type="protein sequence ID" value="TXE15651.1"/>
    <property type="molecule type" value="Genomic_DNA"/>
</dbReference>
<dbReference type="STRING" id="1123037.GCA_000425305_01338"/>
<evidence type="ECO:0000313" key="3">
    <source>
        <dbReference type="Proteomes" id="UP000321938"/>
    </source>
</evidence>
<gene>
    <name evidence="2" type="ORF">ES692_15805</name>
</gene>
<comment type="caution">
    <text evidence="2">The sequence shown here is derived from an EMBL/GenBank/DDBJ whole genome shotgun (WGS) entry which is preliminary data.</text>
</comment>
<name>A0A5C7B6M6_9FLAO</name>
<proteinExistence type="predicted"/>